<dbReference type="RefSeq" id="WP_183456933.1">
    <property type="nucleotide sequence ID" value="NZ_JACHWZ010000003.1"/>
</dbReference>
<keyword evidence="3" id="KW-1185">Reference proteome</keyword>
<accession>A0A7W4WA49</accession>
<evidence type="ECO:0000313" key="2">
    <source>
        <dbReference type="EMBL" id="MBB3059992.1"/>
    </source>
</evidence>
<evidence type="ECO:0000256" key="1">
    <source>
        <dbReference type="SAM" id="Phobius"/>
    </source>
</evidence>
<comment type="caution">
    <text evidence="2">The sequence shown here is derived from an EMBL/GenBank/DDBJ whole genome shotgun (WGS) entry which is preliminary data.</text>
</comment>
<dbReference type="AlphaFoldDB" id="A0A7W4WA49"/>
<gene>
    <name evidence="2" type="ORF">FHS09_000805</name>
</gene>
<sequence>MVTEVGRTSPRSACILLAPNQSLSLSGNLWVFISLVAVSLGISLAFAFAGAWMILPFAGLELLLLAVLFGYVYLEGSRREVIRINAERVVLDCCRGYRQQSIYHQEFARDSLSVLVRMGGSATEPASISFSGPEGCLEVGEFLTDAERASLVQKLGECGICAQKERCYRVEEF</sequence>
<keyword evidence="1" id="KW-0472">Membrane</keyword>
<organism evidence="2 3">
    <name type="scientific">Microbulbifer rhizosphaerae</name>
    <dbReference type="NCBI Taxonomy" id="1562603"/>
    <lineage>
        <taxon>Bacteria</taxon>
        <taxon>Pseudomonadati</taxon>
        <taxon>Pseudomonadota</taxon>
        <taxon>Gammaproteobacteria</taxon>
        <taxon>Cellvibrionales</taxon>
        <taxon>Microbulbiferaceae</taxon>
        <taxon>Microbulbifer</taxon>
    </lineage>
</organism>
<dbReference type="InterPro" id="IPR019253">
    <property type="entry name" value="DUF2244_TM"/>
</dbReference>
<keyword evidence="1" id="KW-0812">Transmembrane</keyword>
<feature type="transmembrane region" description="Helical" evidence="1">
    <location>
        <begin position="29"/>
        <end position="48"/>
    </location>
</feature>
<reference evidence="2 3" key="1">
    <citation type="submission" date="2020-08" db="EMBL/GenBank/DDBJ databases">
        <title>Genomic Encyclopedia of Type Strains, Phase III (KMG-III): the genomes of soil and plant-associated and newly described type strains.</title>
        <authorList>
            <person name="Whitman W."/>
        </authorList>
    </citation>
    <scope>NUCLEOTIDE SEQUENCE [LARGE SCALE GENOMIC DNA]</scope>
    <source>
        <strain evidence="2 3">CECT 8799</strain>
    </source>
</reference>
<dbReference type="Proteomes" id="UP000535937">
    <property type="component" value="Unassembled WGS sequence"/>
</dbReference>
<feature type="transmembrane region" description="Helical" evidence="1">
    <location>
        <begin position="54"/>
        <end position="74"/>
    </location>
</feature>
<evidence type="ECO:0000313" key="3">
    <source>
        <dbReference type="Proteomes" id="UP000535937"/>
    </source>
</evidence>
<dbReference type="EMBL" id="JACHWZ010000003">
    <property type="protein sequence ID" value="MBB3059992.1"/>
    <property type="molecule type" value="Genomic_DNA"/>
</dbReference>
<name>A0A7W4WA49_9GAMM</name>
<keyword evidence="1" id="KW-1133">Transmembrane helix</keyword>
<proteinExistence type="predicted"/>
<dbReference type="Pfam" id="PF10003">
    <property type="entry name" value="DUF2244"/>
    <property type="match status" value="1"/>
</dbReference>
<protein>
    <submittedName>
        <fullName evidence="2">Putative membrane protein</fullName>
    </submittedName>
</protein>